<feature type="compositionally biased region" description="Low complexity" evidence="1">
    <location>
        <begin position="9"/>
        <end position="21"/>
    </location>
</feature>
<sequence>MHSKNLKPSSNFVVSASSKESSSSDRTMDDSVVIGAVTADNPSVSSRRDVGLHAGDETGEFFKYPENADISKKFLQYKKSLDGEWGNYVMNIGLWFRTLVRPSGNVEHYQVPSLDCWKRSMDIGNDIDIVYYNKTGSEVVEEGFLCYLNQVAYGLSIPLTFFQKWVMNALKSFPGQLNGNINEMMRVYEVLNHKWKDGGIARQFIVDDVMKYYKFKYVKDQKSGYFFSDSARPKFFEFESSGRPWFDHLVMFVDILAEPNPKAVADTSSLFDVVSREGSELNKALGELGTRREKRLNSVVEKLFVAWKSVAEVLKLATANRGKLDRRHDAEKAALQDQLEQEKVLQREQFEKEKVLQREVFEKEAASTKQEVEDEVKKVVDIAVASQNKLIQAFYFWGLSREDVNFAIAGKYGEIVFPGDDASLVAEQTLAPSVADDSTKEIS</sequence>
<dbReference type="Proteomes" id="UP000541444">
    <property type="component" value="Unassembled WGS sequence"/>
</dbReference>
<feature type="region of interest" description="Disordered" evidence="1">
    <location>
        <begin position="1"/>
        <end position="30"/>
    </location>
</feature>
<evidence type="ECO:0000313" key="3">
    <source>
        <dbReference type="Proteomes" id="UP000541444"/>
    </source>
</evidence>
<organism evidence="2 3">
    <name type="scientific">Kingdonia uniflora</name>
    <dbReference type="NCBI Taxonomy" id="39325"/>
    <lineage>
        <taxon>Eukaryota</taxon>
        <taxon>Viridiplantae</taxon>
        <taxon>Streptophyta</taxon>
        <taxon>Embryophyta</taxon>
        <taxon>Tracheophyta</taxon>
        <taxon>Spermatophyta</taxon>
        <taxon>Magnoliopsida</taxon>
        <taxon>Ranunculales</taxon>
        <taxon>Circaeasteraceae</taxon>
        <taxon>Kingdonia</taxon>
    </lineage>
</organism>
<proteinExistence type="predicted"/>
<dbReference type="AlphaFoldDB" id="A0A7J7N9F9"/>
<gene>
    <name evidence="2" type="ORF">GIB67_002533</name>
</gene>
<accession>A0A7J7N9F9</accession>
<reference evidence="2 3" key="1">
    <citation type="journal article" date="2020" name="IScience">
        <title>Genome Sequencing of the Endangered Kingdonia uniflora (Circaeasteraceae, Ranunculales) Reveals Potential Mechanisms of Evolutionary Specialization.</title>
        <authorList>
            <person name="Sun Y."/>
            <person name="Deng T."/>
            <person name="Zhang A."/>
            <person name="Moore M.J."/>
            <person name="Landis J.B."/>
            <person name="Lin N."/>
            <person name="Zhang H."/>
            <person name="Zhang X."/>
            <person name="Huang J."/>
            <person name="Zhang X."/>
            <person name="Sun H."/>
            <person name="Wang H."/>
        </authorList>
    </citation>
    <scope>NUCLEOTIDE SEQUENCE [LARGE SCALE GENOMIC DNA]</scope>
    <source>
        <strain evidence="2">TB1705</strain>
        <tissue evidence="2">Leaf</tissue>
    </source>
</reference>
<dbReference type="EMBL" id="JACGCM010000973">
    <property type="protein sequence ID" value="KAF6163528.1"/>
    <property type="molecule type" value="Genomic_DNA"/>
</dbReference>
<evidence type="ECO:0000313" key="2">
    <source>
        <dbReference type="EMBL" id="KAF6163528.1"/>
    </source>
</evidence>
<evidence type="ECO:0000256" key="1">
    <source>
        <dbReference type="SAM" id="MobiDB-lite"/>
    </source>
</evidence>
<protein>
    <submittedName>
        <fullName evidence="2">Uncharacterized protein</fullName>
    </submittedName>
</protein>
<name>A0A7J7N9F9_9MAGN</name>
<keyword evidence="3" id="KW-1185">Reference proteome</keyword>
<comment type="caution">
    <text evidence="2">The sequence shown here is derived from an EMBL/GenBank/DDBJ whole genome shotgun (WGS) entry which is preliminary data.</text>
</comment>